<proteinExistence type="predicted"/>
<evidence type="ECO:0000313" key="1">
    <source>
        <dbReference type="EMBL" id="OMD48335.1"/>
    </source>
</evidence>
<gene>
    <name evidence="1" type="ORF">BSK56_11165</name>
</gene>
<reference evidence="1 2" key="1">
    <citation type="submission" date="2016-10" db="EMBL/GenBank/DDBJ databases">
        <title>Paenibacillus species isolates.</title>
        <authorList>
            <person name="Beno S.M."/>
        </authorList>
    </citation>
    <scope>NUCLEOTIDE SEQUENCE [LARGE SCALE GENOMIC DNA]</scope>
    <source>
        <strain evidence="1 2">FSL H7-0744</strain>
    </source>
</reference>
<evidence type="ECO:0000313" key="2">
    <source>
        <dbReference type="Proteomes" id="UP000187412"/>
    </source>
</evidence>
<sequence length="167" mass="19348">MKEIIVSQELLNELENIQWFTNCGKQAEIDLLCSVQQVDGWEKAEEFDEKDEWEEVISKSRDNLADFIMRKLGYSVRNFNSIVAAVRESQQYKTAIAKLYDSVEERNIKEEFGDTLSWLLLNAGIERAFAGFKGCPKFFSEMLEVLKLGHCPCGWTGRWPKGTLYIY</sequence>
<protein>
    <submittedName>
        <fullName evidence="1">Uncharacterized protein</fullName>
    </submittedName>
</protein>
<accession>A0ABX3HE99</accession>
<name>A0ABX3HE99_PAEBO</name>
<dbReference type="RefSeq" id="WP_076110590.1">
    <property type="nucleotide sequence ID" value="NZ_MPTB01000012.1"/>
</dbReference>
<dbReference type="EMBL" id="MPTB01000012">
    <property type="protein sequence ID" value="OMD48335.1"/>
    <property type="molecule type" value="Genomic_DNA"/>
</dbReference>
<keyword evidence="2" id="KW-1185">Reference proteome</keyword>
<comment type="caution">
    <text evidence="1">The sequence shown here is derived from an EMBL/GenBank/DDBJ whole genome shotgun (WGS) entry which is preliminary data.</text>
</comment>
<organism evidence="1 2">
    <name type="scientific">Paenibacillus borealis</name>
    <dbReference type="NCBI Taxonomy" id="160799"/>
    <lineage>
        <taxon>Bacteria</taxon>
        <taxon>Bacillati</taxon>
        <taxon>Bacillota</taxon>
        <taxon>Bacilli</taxon>
        <taxon>Bacillales</taxon>
        <taxon>Paenibacillaceae</taxon>
        <taxon>Paenibacillus</taxon>
    </lineage>
</organism>
<dbReference type="Proteomes" id="UP000187412">
    <property type="component" value="Unassembled WGS sequence"/>
</dbReference>